<reference evidence="2 3" key="1">
    <citation type="submission" date="2019-02" db="EMBL/GenBank/DDBJ databases">
        <title>Deep-cultivation of Planctomycetes and their phenomic and genomic characterization uncovers novel biology.</title>
        <authorList>
            <person name="Wiegand S."/>
            <person name="Jogler M."/>
            <person name="Boedeker C."/>
            <person name="Pinto D."/>
            <person name="Vollmers J."/>
            <person name="Rivas-Marin E."/>
            <person name="Kohn T."/>
            <person name="Peeters S.H."/>
            <person name="Heuer A."/>
            <person name="Rast P."/>
            <person name="Oberbeckmann S."/>
            <person name="Bunk B."/>
            <person name="Jeske O."/>
            <person name="Meyerdierks A."/>
            <person name="Storesund J.E."/>
            <person name="Kallscheuer N."/>
            <person name="Luecker S."/>
            <person name="Lage O.M."/>
            <person name="Pohl T."/>
            <person name="Merkel B.J."/>
            <person name="Hornburger P."/>
            <person name="Mueller R.-W."/>
            <person name="Bruemmer F."/>
            <person name="Labrenz M."/>
            <person name="Spormann A.M."/>
            <person name="Op Den Camp H."/>
            <person name="Overmann J."/>
            <person name="Amann R."/>
            <person name="Jetten M.S.M."/>
            <person name="Mascher T."/>
            <person name="Medema M.H."/>
            <person name="Devos D.P."/>
            <person name="Kaster A.-K."/>
            <person name="Ovreas L."/>
            <person name="Rohde M."/>
            <person name="Galperin M.Y."/>
            <person name="Jogler C."/>
        </authorList>
    </citation>
    <scope>NUCLEOTIDE SEQUENCE [LARGE SCALE GENOMIC DNA]</scope>
    <source>
        <strain evidence="2 3">Pla111</strain>
    </source>
</reference>
<keyword evidence="3" id="KW-1185">Reference proteome</keyword>
<comment type="caution">
    <text evidence="2">The sequence shown here is derived from an EMBL/GenBank/DDBJ whole genome shotgun (WGS) entry which is preliminary data.</text>
</comment>
<gene>
    <name evidence="2" type="ORF">Pla111_22020</name>
</gene>
<dbReference type="EMBL" id="SJPH01000004">
    <property type="protein sequence ID" value="TWT43252.1"/>
    <property type="molecule type" value="Genomic_DNA"/>
</dbReference>
<evidence type="ECO:0000256" key="1">
    <source>
        <dbReference type="SAM" id="Coils"/>
    </source>
</evidence>
<protein>
    <submittedName>
        <fullName evidence="2">Uncharacterized protein</fullName>
    </submittedName>
</protein>
<organism evidence="2 3">
    <name type="scientific">Botrimarina hoheduenensis</name>
    <dbReference type="NCBI Taxonomy" id="2528000"/>
    <lineage>
        <taxon>Bacteria</taxon>
        <taxon>Pseudomonadati</taxon>
        <taxon>Planctomycetota</taxon>
        <taxon>Planctomycetia</taxon>
        <taxon>Pirellulales</taxon>
        <taxon>Lacipirellulaceae</taxon>
        <taxon>Botrimarina</taxon>
    </lineage>
</organism>
<dbReference type="Proteomes" id="UP000318995">
    <property type="component" value="Unassembled WGS sequence"/>
</dbReference>
<dbReference type="AlphaFoldDB" id="A0A5C5W0F4"/>
<keyword evidence="1" id="KW-0175">Coiled coil</keyword>
<sequence>MPRFRLSLRASLLGVSALGILLALATINARQLQRIERLEERLTALEAESVLVISEGFLSSVGIPMEVDRAMQLDANRTVRR</sequence>
<proteinExistence type="predicted"/>
<evidence type="ECO:0000313" key="2">
    <source>
        <dbReference type="EMBL" id="TWT43252.1"/>
    </source>
</evidence>
<name>A0A5C5W0F4_9BACT</name>
<accession>A0A5C5W0F4</accession>
<evidence type="ECO:0000313" key="3">
    <source>
        <dbReference type="Proteomes" id="UP000318995"/>
    </source>
</evidence>
<dbReference type="RefSeq" id="WP_146574230.1">
    <property type="nucleotide sequence ID" value="NZ_SJPH01000004.1"/>
</dbReference>
<feature type="coiled-coil region" evidence="1">
    <location>
        <begin position="28"/>
        <end position="55"/>
    </location>
</feature>